<comment type="caution">
    <text evidence="4">The sequence shown here is derived from an EMBL/GenBank/DDBJ whole genome shotgun (WGS) entry which is preliminary data.</text>
</comment>
<keyword evidence="5" id="KW-1185">Reference proteome</keyword>
<dbReference type="PANTHER" id="PTHR44591:SF3">
    <property type="entry name" value="RESPONSE REGULATORY DOMAIN-CONTAINING PROTEIN"/>
    <property type="match status" value="1"/>
</dbReference>
<dbReference type="PANTHER" id="PTHR44591">
    <property type="entry name" value="STRESS RESPONSE REGULATOR PROTEIN 1"/>
    <property type="match status" value="1"/>
</dbReference>
<dbReference type="Proteomes" id="UP001202248">
    <property type="component" value="Unassembled WGS sequence"/>
</dbReference>
<dbReference type="EMBL" id="JAKWBL010000004">
    <property type="protein sequence ID" value="MCH5600213.1"/>
    <property type="molecule type" value="Genomic_DNA"/>
</dbReference>
<organism evidence="4 5">
    <name type="scientific">Niabella ginsengisoli</name>
    <dbReference type="NCBI Taxonomy" id="522298"/>
    <lineage>
        <taxon>Bacteria</taxon>
        <taxon>Pseudomonadati</taxon>
        <taxon>Bacteroidota</taxon>
        <taxon>Chitinophagia</taxon>
        <taxon>Chitinophagales</taxon>
        <taxon>Chitinophagaceae</taxon>
        <taxon>Niabella</taxon>
    </lineage>
</organism>
<dbReference type="SUPFAM" id="SSF52172">
    <property type="entry name" value="CheY-like"/>
    <property type="match status" value="1"/>
</dbReference>
<name>A0ABS9SPD8_9BACT</name>
<dbReference type="SMART" id="SM00448">
    <property type="entry name" value="REC"/>
    <property type="match status" value="1"/>
</dbReference>
<dbReference type="InterPro" id="IPR050595">
    <property type="entry name" value="Bact_response_regulator"/>
</dbReference>
<protein>
    <submittedName>
        <fullName evidence="4">Response regulator</fullName>
    </submittedName>
</protein>
<evidence type="ECO:0000259" key="3">
    <source>
        <dbReference type="PROSITE" id="PS50110"/>
    </source>
</evidence>
<evidence type="ECO:0000256" key="1">
    <source>
        <dbReference type="ARBA" id="ARBA00022553"/>
    </source>
</evidence>
<dbReference type="PROSITE" id="PS50110">
    <property type="entry name" value="RESPONSE_REGULATORY"/>
    <property type="match status" value="1"/>
</dbReference>
<sequence>MRLESKVTIRLFYYYSFQKNEKICIVEDNPDISFILDYFLREEGFDVIVFATIREFKKGILVELPDLFLLDVMLPDGDGITLCEQLKNDKATSTIPVLIMSAHASFDKVRQTTCANGFINKPFDLNDMLNMITEQLRSA</sequence>
<feature type="domain" description="Response regulatory" evidence="3">
    <location>
        <begin position="22"/>
        <end position="136"/>
    </location>
</feature>
<dbReference type="Pfam" id="PF00072">
    <property type="entry name" value="Response_reg"/>
    <property type="match status" value="1"/>
</dbReference>
<dbReference type="CDD" id="cd17574">
    <property type="entry name" value="REC_OmpR"/>
    <property type="match status" value="1"/>
</dbReference>
<reference evidence="4 5" key="1">
    <citation type="submission" date="2022-02" db="EMBL/GenBank/DDBJ databases">
        <authorList>
            <person name="Min J."/>
        </authorList>
    </citation>
    <scope>NUCLEOTIDE SEQUENCE [LARGE SCALE GENOMIC DNA]</scope>
    <source>
        <strain evidence="4 5">GR10-1</strain>
    </source>
</reference>
<evidence type="ECO:0000313" key="5">
    <source>
        <dbReference type="Proteomes" id="UP001202248"/>
    </source>
</evidence>
<dbReference type="Gene3D" id="3.40.50.2300">
    <property type="match status" value="1"/>
</dbReference>
<dbReference type="RefSeq" id="WP_240832221.1">
    <property type="nucleotide sequence ID" value="NZ_JAKWBL010000004.1"/>
</dbReference>
<evidence type="ECO:0000313" key="4">
    <source>
        <dbReference type="EMBL" id="MCH5600213.1"/>
    </source>
</evidence>
<keyword evidence="1 2" id="KW-0597">Phosphoprotein</keyword>
<proteinExistence type="predicted"/>
<feature type="modified residue" description="4-aspartylphosphate" evidence="2">
    <location>
        <position position="71"/>
    </location>
</feature>
<evidence type="ECO:0000256" key="2">
    <source>
        <dbReference type="PROSITE-ProRule" id="PRU00169"/>
    </source>
</evidence>
<dbReference type="InterPro" id="IPR001789">
    <property type="entry name" value="Sig_transdc_resp-reg_receiver"/>
</dbReference>
<dbReference type="InterPro" id="IPR011006">
    <property type="entry name" value="CheY-like_superfamily"/>
</dbReference>
<accession>A0ABS9SPD8</accession>
<gene>
    <name evidence="4" type="ORF">MKP09_20955</name>
</gene>